<accession>A0AAV9PGK1</accession>
<comment type="caution">
    <text evidence="3">The sequence shown here is derived from an EMBL/GenBank/DDBJ whole genome shotgun (WGS) entry which is preliminary data.</text>
</comment>
<dbReference type="CDD" id="cd04370">
    <property type="entry name" value="BAH"/>
    <property type="match status" value="1"/>
</dbReference>
<dbReference type="AlphaFoldDB" id="A0AAV9PGK1"/>
<evidence type="ECO:0000313" key="3">
    <source>
        <dbReference type="EMBL" id="KAK5172282.1"/>
    </source>
</evidence>
<sequence>MARTKQTSVRKPAAAPLTTHKTVSQSTSPPQSNKAQTGKKVPRAKAEPASTPRSNKASAATAKSPSQPLDLSDDDRQRLKEWLDKSERPFSVATTALSKKRKRQSGEPQPAQTDLYEDRLNVQYEVKPKNSWDSLRRYKKFTVGSESMAVGQVILVKHDDSEEAKIDVGAQWKGKVLEVRALDSEHVYLRVAWLNRPEDLPGGRKAYHGKNELIPTNQMDIIDAMSVNGSVEVMFWNEKDDESSLMNEEQYFWRQTFDYANTKTFSKLRQICVDSAPQNPDEMIVQCGNKECRKWLHVKCIAEAAVEEAASEKKKSKKAKSNSVSTSTKSSTQSSAIAVAEKNDYRAEVFVMGTPNDPKLVPADTTEIAMFLPDGKKLTKALGCLFCGVEIE</sequence>
<dbReference type="RefSeq" id="XP_064661126.1">
    <property type="nucleotide sequence ID" value="XM_064801175.1"/>
</dbReference>
<dbReference type="SMART" id="SM00439">
    <property type="entry name" value="BAH"/>
    <property type="match status" value="1"/>
</dbReference>
<dbReference type="EMBL" id="JAVRRT010000005">
    <property type="protein sequence ID" value="KAK5172282.1"/>
    <property type="molecule type" value="Genomic_DNA"/>
</dbReference>
<dbReference type="GeneID" id="89925266"/>
<feature type="domain" description="BAH" evidence="2">
    <location>
        <begin position="146"/>
        <end position="269"/>
    </location>
</feature>
<gene>
    <name evidence="3" type="ORF">LTR77_003920</name>
</gene>
<evidence type="ECO:0000256" key="1">
    <source>
        <dbReference type="SAM" id="MobiDB-lite"/>
    </source>
</evidence>
<feature type="compositionally biased region" description="Low complexity" evidence="1">
    <location>
        <begin position="321"/>
        <end position="335"/>
    </location>
</feature>
<keyword evidence="4" id="KW-1185">Reference proteome</keyword>
<dbReference type="SUPFAM" id="SSF57903">
    <property type="entry name" value="FYVE/PHD zinc finger"/>
    <property type="match status" value="1"/>
</dbReference>
<evidence type="ECO:0000313" key="4">
    <source>
        <dbReference type="Proteomes" id="UP001337655"/>
    </source>
</evidence>
<protein>
    <recommendedName>
        <fullName evidence="2">BAH domain-containing protein</fullName>
    </recommendedName>
</protein>
<dbReference type="GO" id="GO:0003682">
    <property type="term" value="F:chromatin binding"/>
    <property type="evidence" value="ECO:0007669"/>
    <property type="project" value="InterPro"/>
</dbReference>
<organism evidence="3 4">
    <name type="scientific">Saxophila tyrrhenica</name>
    <dbReference type="NCBI Taxonomy" id="1690608"/>
    <lineage>
        <taxon>Eukaryota</taxon>
        <taxon>Fungi</taxon>
        <taxon>Dikarya</taxon>
        <taxon>Ascomycota</taxon>
        <taxon>Pezizomycotina</taxon>
        <taxon>Dothideomycetes</taxon>
        <taxon>Dothideomycetidae</taxon>
        <taxon>Mycosphaerellales</taxon>
        <taxon>Extremaceae</taxon>
        <taxon>Saxophila</taxon>
    </lineage>
</organism>
<name>A0AAV9PGK1_9PEZI</name>
<dbReference type="PROSITE" id="PS51038">
    <property type="entry name" value="BAH"/>
    <property type="match status" value="1"/>
</dbReference>
<dbReference type="InterPro" id="IPR001025">
    <property type="entry name" value="BAH_dom"/>
</dbReference>
<dbReference type="Gene3D" id="2.30.30.490">
    <property type="match status" value="1"/>
</dbReference>
<reference evidence="3 4" key="1">
    <citation type="submission" date="2023-08" db="EMBL/GenBank/DDBJ databases">
        <title>Black Yeasts Isolated from many extreme environments.</title>
        <authorList>
            <person name="Coleine C."/>
            <person name="Stajich J.E."/>
            <person name="Selbmann L."/>
        </authorList>
    </citation>
    <scope>NUCLEOTIDE SEQUENCE [LARGE SCALE GENOMIC DNA]</scope>
    <source>
        <strain evidence="3 4">CCFEE 5935</strain>
    </source>
</reference>
<feature type="compositionally biased region" description="Polar residues" evidence="1">
    <location>
        <begin position="19"/>
        <end position="36"/>
    </location>
</feature>
<dbReference type="Proteomes" id="UP001337655">
    <property type="component" value="Unassembled WGS sequence"/>
</dbReference>
<dbReference type="InterPro" id="IPR043151">
    <property type="entry name" value="BAH_sf"/>
</dbReference>
<feature type="region of interest" description="Disordered" evidence="1">
    <location>
        <begin position="93"/>
        <end position="116"/>
    </location>
</feature>
<proteinExistence type="predicted"/>
<dbReference type="Pfam" id="PF01426">
    <property type="entry name" value="BAH"/>
    <property type="match status" value="1"/>
</dbReference>
<feature type="region of interest" description="Disordered" evidence="1">
    <location>
        <begin position="311"/>
        <end position="335"/>
    </location>
</feature>
<feature type="compositionally biased region" description="Polar residues" evidence="1">
    <location>
        <begin position="51"/>
        <end position="63"/>
    </location>
</feature>
<feature type="region of interest" description="Disordered" evidence="1">
    <location>
        <begin position="1"/>
        <end position="75"/>
    </location>
</feature>
<dbReference type="InterPro" id="IPR011011">
    <property type="entry name" value="Znf_FYVE_PHD"/>
</dbReference>
<evidence type="ECO:0000259" key="2">
    <source>
        <dbReference type="PROSITE" id="PS51038"/>
    </source>
</evidence>
<dbReference type="PANTHER" id="PTHR46364">
    <property type="entry name" value="OS08G0421900 PROTEIN"/>
    <property type="match status" value="1"/>
</dbReference>